<feature type="region of interest" description="Disordered" evidence="1">
    <location>
        <begin position="177"/>
        <end position="211"/>
    </location>
</feature>
<keyword evidence="3" id="KW-1185">Reference proteome</keyword>
<organism evidence="2 3">
    <name type="scientific">Miscanthus lutarioriparius</name>
    <dbReference type="NCBI Taxonomy" id="422564"/>
    <lineage>
        <taxon>Eukaryota</taxon>
        <taxon>Viridiplantae</taxon>
        <taxon>Streptophyta</taxon>
        <taxon>Embryophyta</taxon>
        <taxon>Tracheophyta</taxon>
        <taxon>Spermatophyta</taxon>
        <taxon>Magnoliopsida</taxon>
        <taxon>Liliopsida</taxon>
        <taxon>Poales</taxon>
        <taxon>Poaceae</taxon>
        <taxon>PACMAD clade</taxon>
        <taxon>Panicoideae</taxon>
        <taxon>Andropogonodae</taxon>
        <taxon>Andropogoneae</taxon>
        <taxon>Saccharinae</taxon>
        <taxon>Miscanthus</taxon>
    </lineage>
</organism>
<protein>
    <submittedName>
        <fullName evidence="2">Uncharacterized protein</fullName>
    </submittedName>
</protein>
<feature type="compositionally biased region" description="Acidic residues" evidence="1">
    <location>
        <begin position="195"/>
        <end position="211"/>
    </location>
</feature>
<evidence type="ECO:0000256" key="1">
    <source>
        <dbReference type="SAM" id="MobiDB-lite"/>
    </source>
</evidence>
<accession>A0A811RM19</accession>
<proteinExistence type="predicted"/>
<name>A0A811RM19_9POAL</name>
<dbReference type="Proteomes" id="UP000604825">
    <property type="component" value="Unassembled WGS sequence"/>
</dbReference>
<feature type="region of interest" description="Disordered" evidence="1">
    <location>
        <begin position="98"/>
        <end position="117"/>
    </location>
</feature>
<sequence length="211" mass="22243">MRSRFQLPLAGTGSGTSWSTGHSLSTSQKKMPRQRSTQATVPPSPPIAMVFSVSWYSLSSVVLGKGIACPSRDHSQTSPWRSTPEELELYRWRSKSHPMSTRRPWNTGAGPNTEGGDGIPAGAVFVFAAKKYSCRVDGDAKEDEIGVGGDDLGSCVGEVEAGAVDAEVGDKWRARGAEGHLDARAGARGTLSGDGVDEVGDVAPPVEEDQA</sequence>
<gene>
    <name evidence="2" type="ORF">NCGR_LOCUS54135</name>
</gene>
<reference evidence="2" key="1">
    <citation type="submission" date="2020-10" db="EMBL/GenBank/DDBJ databases">
        <authorList>
            <person name="Han B."/>
            <person name="Lu T."/>
            <person name="Zhao Q."/>
            <person name="Huang X."/>
            <person name="Zhao Y."/>
        </authorList>
    </citation>
    <scope>NUCLEOTIDE SEQUENCE</scope>
</reference>
<comment type="caution">
    <text evidence="2">The sequence shown here is derived from an EMBL/GenBank/DDBJ whole genome shotgun (WGS) entry which is preliminary data.</text>
</comment>
<feature type="region of interest" description="Disordered" evidence="1">
    <location>
        <begin position="1"/>
        <end position="44"/>
    </location>
</feature>
<evidence type="ECO:0000313" key="2">
    <source>
        <dbReference type="EMBL" id="CAD6270845.1"/>
    </source>
</evidence>
<evidence type="ECO:0000313" key="3">
    <source>
        <dbReference type="Proteomes" id="UP000604825"/>
    </source>
</evidence>
<dbReference type="EMBL" id="CAJGYO010000015">
    <property type="protein sequence ID" value="CAD6270845.1"/>
    <property type="molecule type" value="Genomic_DNA"/>
</dbReference>
<dbReference type="AlphaFoldDB" id="A0A811RM19"/>
<feature type="compositionally biased region" description="Low complexity" evidence="1">
    <location>
        <begin position="15"/>
        <end position="27"/>
    </location>
</feature>